<organism evidence="1 2">
    <name type="scientific">Yersinia canariae</name>
    <dbReference type="NCBI Taxonomy" id="2607663"/>
    <lineage>
        <taxon>Bacteria</taxon>
        <taxon>Pseudomonadati</taxon>
        <taxon>Pseudomonadota</taxon>
        <taxon>Gammaproteobacteria</taxon>
        <taxon>Enterobacterales</taxon>
        <taxon>Yersiniaceae</taxon>
        <taxon>Yersinia</taxon>
    </lineage>
</organism>
<sequence length="71" mass="8523">MRHITELEDYIKSDPSLVQQRKILLIKEKSLVTYQLSLQQTPEDYKYLYDMMLALDSAEKIIETLIVRYKK</sequence>
<protein>
    <submittedName>
        <fullName evidence="1">EscE/YscE/SsaE family type III secretion system needle protein co-chaperone</fullName>
    </submittedName>
</protein>
<dbReference type="EMBL" id="CP043727">
    <property type="protein sequence ID" value="QHB30998.1"/>
    <property type="molecule type" value="Genomic_DNA"/>
</dbReference>
<evidence type="ECO:0000313" key="1">
    <source>
        <dbReference type="EMBL" id="QHB30998.1"/>
    </source>
</evidence>
<dbReference type="NCBIfam" id="TIGR02501">
    <property type="entry name" value="type_III_yscE"/>
    <property type="match status" value="1"/>
</dbReference>
<accession>A0A857EUD8</accession>
<dbReference type="InterPro" id="IPR012671">
    <property type="entry name" value="T3SS_PscE/YscE"/>
</dbReference>
<evidence type="ECO:0000313" key="2">
    <source>
        <dbReference type="Proteomes" id="UP000464402"/>
    </source>
</evidence>
<dbReference type="RefSeq" id="WP_145555848.1">
    <property type="nucleotide sequence ID" value="NZ_CABHYN010000005.1"/>
</dbReference>
<proteinExistence type="predicted"/>
<dbReference type="Pfam" id="PF08988">
    <property type="entry name" value="T3SS_needle_E"/>
    <property type="match status" value="1"/>
</dbReference>
<gene>
    <name evidence="1" type="ORF">F0T03_01465</name>
</gene>
<reference evidence="2" key="1">
    <citation type="submission" date="2019-09" db="EMBL/GenBank/DDBJ databases">
        <title>Yersinia canariae sp. nov., isolated from a human yersiniosis case.</title>
        <authorList>
            <person name="Nguyen S.V."/>
            <person name="Greig D."/>
            <person name="Hurley D."/>
            <person name="Cao Y."/>
            <person name="McCabe E."/>
            <person name="Mitchell M."/>
            <person name="Jenkins C."/>
            <person name="Fanning S."/>
        </authorList>
    </citation>
    <scope>NUCLEOTIDE SEQUENCE [LARGE SCALE GENOMIC DNA]</scope>
    <source>
        <strain evidence="2">NCTC 14382</strain>
    </source>
</reference>
<dbReference type="KEGG" id="yca:F0T03_01465"/>
<name>A0A857EUD8_9GAMM</name>
<dbReference type="AlphaFoldDB" id="A0A857EUD8"/>
<dbReference type="Proteomes" id="UP000464402">
    <property type="component" value="Chromosome"/>
</dbReference>
<keyword evidence="2" id="KW-1185">Reference proteome</keyword>